<name>A0ABS5PPM3_9FIRM</name>
<proteinExistence type="predicted"/>
<keyword evidence="10" id="KW-1185">Reference proteome</keyword>
<dbReference type="Proteomes" id="UP000746471">
    <property type="component" value="Unassembled WGS sequence"/>
</dbReference>
<evidence type="ECO:0000256" key="5">
    <source>
        <dbReference type="ARBA" id="ARBA00022723"/>
    </source>
</evidence>
<dbReference type="PANTHER" id="PTHR24960:SF79">
    <property type="entry name" value="PHOTOSYSTEM I IRON-SULFUR CENTER"/>
    <property type="match status" value="1"/>
</dbReference>
<evidence type="ECO:0000256" key="4">
    <source>
        <dbReference type="ARBA" id="ARBA00022485"/>
    </source>
</evidence>
<keyword evidence="6" id="KW-0408">Iron</keyword>
<evidence type="ECO:0000256" key="3">
    <source>
        <dbReference type="ARBA" id="ARBA00013529"/>
    </source>
</evidence>
<dbReference type="InterPro" id="IPR029039">
    <property type="entry name" value="Flavoprotein-like_sf"/>
</dbReference>
<evidence type="ECO:0000313" key="9">
    <source>
        <dbReference type="EMBL" id="MBS7526872.1"/>
    </source>
</evidence>
<comment type="caution">
    <text evidence="9">The sequence shown here is derived from an EMBL/GenBank/DDBJ whole genome shotgun (WGS) entry which is preliminary data.</text>
</comment>
<dbReference type="InterPro" id="IPR050157">
    <property type="entry name" value="PSI_iron-sulfur_center"/>
</dbReference>
<keyword evidence="5" id="KW-0479">Metal-binding</keyword>
<evidence type="ECO:0000313" key="10">
    <source>
        <dbReference type="Proteomes" id="UP000746471"/>
    </source>
</evidence>
<reference evidence="9 10" key="1">
    <citation type="submission" date="2021-05" db="EMBL/GenBank/DDBJ databases">
        <title>Fusibacter ferrireducens sp. nov., an anaerobic, sulfur- and Fe-reducing bacterium isolated from the mangrove sediment.</title>
        <authorList>
            <person name="Qiu D."/>
        </authorList>
    </citation>
    <scope>NUCLEOTIDE SEQUENCE [LARGE SCALE GENOMIC DNA]</scope>
    <source>
        <strain evidence="9 10">DSM 12116</strain>
    </source>
</reference>
<dbReference type="SUPFAM" id="SSF54862">
    <property type="entry name" value="4Fe-4S ferredoxins"/>
    <property type="match status" value="1"/>
</dbReference>
<comment type="function">
    <text evidence="2">Ferredoxins are iron-sulfur proteins that transfer electrons in a wide variety of metabolic reactions.</text>
</comment>
<feature type="domain" description="4Fe-4S ferredoxin-type" evidence="8">
    <location>
        <begin position="187"/>
        <end position="217"/>
    </location>
</feature>
<keyword evidence="4" id="KW-0004">4Fe-4S</keyword>
<dbReference type="EMBL" id="JAHBCL010000014">
    <property type="protein sequence ID" value="MBS7526872.1"/>
    <property type="molecule type" value="Genomic_DNA"/>
</dbReference>
<keyword evidence="7" id="KW-0411">Iron-sulfur</keyword>
<dbReference type="NCBIfam" id="NF038196">
    <property type="entry name" value="ferrodoxin_EFR1"/>
    <property type="match status" value="1"/>
</dbReference>
<dbReference type="PROSITE" id="PS00198">
    <property type="entry name" value="4FE4S_FER_1"/>
    <property type="match status" value="1"/>
</dbReference>
<gene>
    <name evidence="9" type="ORF">KHM83_09300</name>
</gene>
<dbReference type="SUPFAM" id="SSF52218">
    <property type="entry name" value="Flavoproteins"/>
    <property type="match status" value="1"/>
</dbReference>
<evidence type="ECO:0000256" key="2">
    <source>
        <dbReference type="ARBA" id="ARBA00003532"/>
    </source>
</evidence>
<dbReference type="Gene3D" id="3.30.70.20">
    <property type="match status" value="1"/>
</dbReference>
<evidence type="ECO:0000256" key="6">
    <source>
        <dbReference type="ARBA" id="ARBA00023004"/>
    </source>
</evidence>
<dbReference type="PANTHER" id="PTHR24960">
    <property type="entry name" value="PHOTOSYSTEM I IRON-SULFUR CENTER-RELATED"/>
    <property type="match status" value="1"/>
</dbReference>
<dbReference type="RefSeq" id="WP_213236735.1">
    <property type="nucleotide sequence ID" value="NZ_JAHBCL010000014.1"/>
</dbReference>
<sequence>MHTLYYFSGTGNSMHAAIELAKRTNGKAKPLLSVKDTSLSGEVGLIFPVYMNGLPKPVEAFIRQADFSKVTYLYAVTTHGGVPGKPEHYLKHLLEKYHQIALDDYHAIEMINNTPKGVAPKFLMHLDWETEITAEKRHEMLAREMAAIDTIAEAVNHRSIGFKEALVMGINKISWAGKLMWHIDSSPKLIFEVDDTCTGCGICEEVCLSNRIKLLDYPMWADMACYYCYACFNFCPQQAIYVKHYKKKMGRYHHPSMAQEAIASQKLLD</sequence>
<evidence type="ECO:0000256" key="1">
    <source>
        <dbReference type="ARBA" id="ARBA00001966"/>
    </source>
</evidence>
<comment type="cofactor">
    <cofactor evidence="1">
        <name>[4Fe-4S] cluster</name>
        <dbReference type="ChEBI" id="CHEBI:49883"/>
    </cofactor>
</comment>
<evidence type="ECO:0000259" key="8">
    <source>
        <dbReference type="PROSITE" id="PS51379"/>
    </source>
</evidence>
<dbReference type="InterPro" id="IPR047964">
    <property type="entry name" value="EFR1-like"/>
</dbReference>
<organism evidence="9 10">
    <name type="scientific">Fusibacter paucivorans</name>
    <dbReference type="NCBI Taxonomy" id="76009"/>
    <lineage>
        <taxon>Bacteria</taxon>
        <taxon>Bacillati</taxon>
        <taxon>Bacillota</taxon>
        <taxon>Clostridia</taxon>
        <taxon>Eubacteriales</taxon>
        <taxon>Eubacteriales Family XII. Incertae Sedis</taxon>
        <taxon>Fusibacter</taxon>
    </lineage>
</organism>
<accession>A0ABS5PPM3</accession>
<protein>
    <recommendedName>
        <fullName evidence="3">Ferredoxin</fullName>
    </recommendedName>
</protein>
<dbReference type="InterPro" id="IPR017900">
    <property type="entry name" value="4Fe4S_Fe_S_CS"/>
</dbReference>
<dbReference type="InterPro" id="IPR017896">
    <property type="entry name" value="4Fe4S_Fe-S-bd"/>
</dbReference>
<evidence type="ECO:0000256" key="7">
    <source>
        <dbReference type="ARBA" id="ARBA00023014"/>
    </source>
</evidence>
<dbReference type="PROSITE" id="PS51379">
    <property type="entry name" value="4FE4S_FER_2"/>
    <property type="match status" value="1"/>
</dbReference>